<protein>
    <submittedName>
        <fullName evidence="1">Uncharacterized protein</fullName>
    </submittedName>
</protein>
<keyword evidence="2" id="KW-1185">Reference proteome</keyword>
<organism evidence="1 2">
    <name type="scientific">Daphnia pulex</name>
    <name type="common">Water flea</name>
    <dbReference type="NCBI Taxonomy" id="6669"/>
    <lineage>
        <taxon>Eukaryota</taxon>
        <taxon>Metazoa</taxon>
        <taxon>Ecdysozoa</taxon>
        <taxon>Arthropoda</taxon>
        <taxon>Crustacea</taxon>
        <taxon>Branchiopoda</taxon>
        <taxon>Diplostraca</taxon>
        <taxon>Cladocera</taxon>
        <taxon>Anomopoda</taxon>
        <taxon>Daphniidae</taxon>
        <taxon>Daphnia</taxon>
    </lineage>
</organism>
<gene>
    <name evidence="1" type="ORF">DAPPUDRAFT_235613</name>
</gene>
<accession>E9G0B7</accession>
<reference evidence="1 2" key="1">
    <citation type="journal article" date="2011" name="Science">
        <title>The ecoresponsive genome of Daphnia pulex.</title>
        <authorList>
            <person name="Colbourne J.K."/>
            <person name="Pfrender M.E."/>
            <person name="Gilbert D."/>
            <person name="Thomas W.K."/>
            <person name="Tucker A."/>
            <person name="Oakley T.H."/>
            <person name="Tokishita S."/>
            <person name="Aerts A."/>
            <person name="Arnold G.J."/>
            <person name="Basu M.K."/>
            <person name="Bauer D.J."/>
            <person name="Caceres C.E."/>
            <person name="Carmel L."/>
            <person name="Casola C."/>
            <person name="Choi J.H."/>
            <person name="Detter J.C."/>
            <person name="Dong Q."/>
            <person name="Dusheyko S."/>
            <person name="Eads B.D."/>
            <person name="Frohlich T."/>
            <person name="Geiler-Samerotte K.A."/>
            <person name="Gerlach D."/>
            <person name="Hatcher P."/>
            <person name="Jogdeo S."/>
            <person name="Krijgsveld J."/>
            <person name="Kriventseva E.V."/>
            <person name="Kultz D."/>
            <person name="Laforsch C."/>
            <person name="Lindquist E."/>
            <person name="Lopez J."/>
            <person name="Manak J.R."/>
            <person name="Muller J."/>
            <person name="Pangilinan J."/>
            <person name="Patwardhan R.P."/>
            <person name="Pitluck S."/>
            <person name="Pritham E.J."/>
            <person name="Rechtsteiner A."/>
            <person name="Rho M."/>
            <person name="Rogozin I.B."/>
            <person name="Sakarya O."/>
            <person name="Salamov A."/>
            <person name="Schaack S."/>
            <person name="Shapiro H."/>
            <person name="Shiga Y."/>
            <person name="Skalitzky C."/>
            <person name="Smith Z."/>
            <person name="Souvorov A."/>
            <person name="Sung W."/>
            <person name="Tang Z."/>
            <person name="Tsuchiya D."/>
            <person name="Tu H."/>
            <person name="Vos H."/>
            <person name="Wang M."/>
            <person name="Wolf Y.I."/>
            <person name="Yamagata H."/>
            <person name="Yamada T."/>
            <person name="Ye Y."/>
            <person name="Shaw J.R."/>
            <person name="Andrews J."/>
            <person name="Crease T.J."/>
            <person name="Tang H."/>
            <person name="Lucas S.M."/>
            <person name="Robertson H.M."/>
            <person name="Bork P."/>
            <person name="Koonin E.V."/>
            <person name="Zdobnov E.M."/>
            <person name="Grigoriev I.V."/>
            <person name="Lynch M."/>
            <person name="Boore J.L."/>
        </authorList>
    </citation>
    <scope>NUCLEOTIDE SEQUENCE [LARGE SCALE GENOMIC DNA]</scope>
</reference>
<dbReference type="InParanoid" id="E9G0B7"/>
<proteinExistence type="predicted"/>
<evidence type="ECO:0000313" key="1">
    <source>
        <dbReference type="EMBL" id="EFX86878.1"/>
    </source>
</evidence>
<dbReference type="EMBL" id="GL732528">
    <property type="protein sequence ID" value="EFX86878.1"/>
    <property type="molecule type" value="Genomic_DNA"/>
</dbReference>
<dbReference type="Proteomes" id="UP000000305">
    <property type="component" value="Unassembled WGS sequence"/>
</dbReference>
<name>E9G0B7_DAPPU</name>
<dbReference type="AlphaFoldDB" id="E9G0B7"/>
<dbReference type="KEGG" id="dpx:DAPPUDRAFT_235613"/>
<dbReference type="HOGENOM" id="CLU_2656997_0_0_1"/>
<sequence length="76" mass="8617">MQINFSELFAIVESNGAFNTIKAAAAAKLTLIDEQYTGRRLLFSRDVYYTENEIVEIDRRVSYLPATTSDMHTSHA</sequence>
<evidence type="ECO:0000313" key="2">
    <source>
        <dbReference type="Proteomes" id="UP000000305"/>
    </source>
</evidence>